<dbReference type="SMART" id="SM00320">
    <property type="entry name" value="WD40"/>
    <property type="match status" value="4"/>
</dbReference>
<organism evidence="9 10">
    <name type="scientific">Henningerozyma blattae (strain ATCC 34711 / CBS 6284 / DSM 70876 / NBRC 10599 / NRRL Y-10934 / UCD 77-7)</name>
    <name type="common">Yeast</name>
    <name type="synonym">Tetrapisispora blattae</name>
    <dbReference type="NCBI Taxonomy" id="1071380"/>
    <lineage>
        <taxon>Eukaryota</taxon>
        <taxon>Fungi</taxon>
        <taxon>Dikarya</taxon>
        <taxon>Ascomycota</taxon>
        <taxon>Saccharomycotina</taxon>
        <taxon>Saccharomycetes</taxon>
        <taxon>Saccharomycetales</taxon>
        <taxon>Saccharomycetaceae</taxon>
        <taxon>Henningerozyma</taxon>
    </lineage>
</organism>
<comment type="subcellular location">
    <subcellularLocation>
        <location evidence="7">Nucleus</location>
    </subcellularLocation>
</comment>
<dbReference type="GO" id="GO:0003682">
    <property type="term" value="F:chromatin binding"/>
    <property type="evidence" value="ECO:0007669"/>
    <property type="project" value="EnsemblFungi"/>
</dbReference>
<keyword evidence="10" id="KW-1185">Reference proteome</keyword>
<dbReference type="OrthoDB" id="756370at2759"/>
<dbReference type="Gene3D" id="2.130.10.10">
    <property type="entry name" value="YVTN repeat-like/Quinoprotein amine dehydrogenase"/>
    <property type="match status" value="1"/>
</dbReference>
<feature type="repeat" description="WD" evidence="6">
    <location>
        <begin position="123"/>
        <end position="155"/>
    </location>
</feature>
<evidence type="ECO:0000256" key="4">
    <source>
        <dbReference type="ARBA" id="ARBA00022737"/>
    </source>
</evidence>
<dbReference type="InterPro" id="IPR015943">
    <property type="entry name" value="WD40/YVTN_repeat-like_dom_sf"/>
</dbReference>
<proteinExistence type="inferred from homology"/>
<dbReference type="GO" id="GO:0000027">
    <property type="term" value="P:ribosomal large subunit assembly"/>
    <property type="evidence" value="ECO:0007669"/>
    <property type="project" value="EnsemblFungi"/>
</dbReference>
<dbReference type="Pfam" id="PF00400">
    <property type="entry name" value="WD40"/>
    <property type="match status" value="2"/>
</dbReference>
<keyword evidence="7" id="KW-0539">Nucleus</keyword>
<evidence type="ECO:0000313" key="9">
    <source>
        <dbReference type="EMBL" id="CCH59789.1"/>
    </source>
</evidence>
<dbReference type="PANTHER" id="PTHR18763:SF0">
    <property type="entry name" value="WD REPEAT-CONTAINING PROTEIN 18"/>
    <property type="match status" value="1"/>
</dbReference>
<evidence type="ECO:0000256" key="6">
    <source>
        <dbReference type="PROSITE-ProRule" id="PRU00221"/>
    </source>
</evidence>
<evidence type="ECO:0000256" key="1">
    <source>
        <dbReference type="ARBA" id="ARBA00002355"/>
    </source>
</evidence>
<dbReference type="eggNOG" id="KOG0646">
    <property type="taxonomic scope" value="Eukaryota"/>
</dbReference>
<comment type="subunit">
    <text evidence="7">Component of the RIX1 complex, composed of IPI1, RIX1/IPI2 and IPI3 in a 1:2:2 stoichiometry. The complex interacts (via RIX1) with MDN1 (via its hexameric AAA ATPase ring) and the pre-60S ribosome particles.</text>
</comment>
<dbReference type="PROSITE" id="PS50294">
    <property type="entry name" value="WD_REPEATS_REGION"/>
    <property type="match status" value="1"/>
</dbReference>
<keyword evidence="3 6" id="KW-0853">WD repeat</keyword>
<evidence type="ECO:0000256" key="5">
    <source>
        <dbReference type="ARBA" id="ARBA00026229"/>
    </source>
</evidence>
<dbReference type="KEGG" id="tbl:TBLA_0B09730"/>
<evidence type="ECO:0000256" key="3">
    <source>
        <dbReference type="ARBA" id="ARBA00022574"/>
    </source>
</evidence>
<gene>
    <name evidence="9" type="primary">TBLA0B09730</name>
    <name evidence="9" type="ORF">TBLA_0B09730</name>
</gene>
<evidence type="ECO:0000256" key="8">
    <source>
        <dbReference type="SAM" id="Coils"/>
    </source>
</evidence>
<dbReference type="RefSeq" id="XP_004179308.1">
    <property type="nucleotide sequence ID" value="XM_004179260.1"/>
</dbReference>
<dbReference type="GO" id="GO:0030174">
    <property type="term" value="P:regulation of DNA-templated DNA replication initiation"/>
    <property type="evidence" value="ECO:0007669"/>
    <property type="project" value="EnsemblFungi"/>
</dbReference>
<dbReference type="GeneID" id="14494043"/>
<dbReference type="GO" id="GO:0006364">
    <property type="term" value="P:rRNA processing"/>
    <property type="evidence" value="ECO:0007669"/>
    <property type="project" value="UniProtKB-UniRule"/>
</dbReference>
<dbReference type="SUPFAM" id="SSF50978">
    <property type="entry name" value="WD40 repeat-like"/>
    <property type="match status" value="1"/>
</dbReference>
<protein>
    <recommendedName>
        <fullName evidence="5 7">Pre-rRNA-processing protein IPI3</fullName>
    </recommendedName>
</protein>
<dbReference type="PROSITE" id="PS50082">
    <property type="entry name" value="WD_REPEATS_2"/>
    <property type="match status" value="1"/>
</dbReference>
<name>I2H087_HENB6</name>
<comment type="similarity">
    <text evidence="2 7">Belongs to the WD repeat IPI3/WDR18 family.</text>
</comment>
<keyword evidence="7" id="KW-0698">rRNA processing</keyword>
<dbReference type="InParanoid" id="I2H087"/>
<reference evidence="9 10" key="1">
    <citation type="journal article" date="2011" name="Proc. Natl. Acad. Sci. U.S.A.">
        <title>Evolutionary erosion of yeast sex chromosomes by mating-type switching accidents.</title>
        <authorList>
            <person name="Gordon J.L."/>
            <person name="Armisen D."/>
            <person name="Proux-Wera E."/>
            <person name="Oheigeartaigh S.S."/>
            <person name="Byrne K.P."/>
            <person name="Wolfe K.H."/>
        </authorList>
    </citation>
    <scope>NUCLEOTIDE SEQUENCE [LARGE SCALE GENOMIC DNA]</scope>
    <source>
        <strain evidence="10">ATCC 34711 / CBS 6284 / DSM 70876 / NBRC 10599 / NRRL Y-10934 / UCD 77-7</strain>
    </source>
</reference>
<dbReference type="GO" id="GO:0120330">
    <property type="term" value="C:rixosome complex"/>
    <property type="evidence" value="ECO:0007669"/>
    <property type="project" value="UniProtKB-UniRule"/>
</dbReference>
<dbReference type="EMBL" id="HE806317">
    <property type="protein sequence ID" value="CCH59789.1"/>
    <property type="molecule type" value="Genomic_DNA"/>
</dbReference>
<feature type="coiled-coil region" evidence="8">
    <location>
        <begin position="473"/>
        <end position="500"/>
    </location>
</feature>
<dbReference type="FunCoup" id="I2H087">
    <property type="interactions" value="489"/>
</dbReference>
<dbReference type="InterPro" id="IPR045227">
    <property type="entry name" value="WDR18/Ipi3/RID3"/>
</dbReference>
<dbReference type="PANTHER" id="PTHR18763">
    <property type="entry name" value="WD-REPEAT PROTEIN 18"/>
    <property type="match status" value="1"/>
</dbReference>
<keyword evidence="4" id="KW-0677">Repeat</keyword>
<dbReference type="InterPro" id="IPR036322">
    <property type="entry name" value="WD40_repeat_dom_sf"/>
</dbReference>
<evidence type="ECO:0000313" key="10">
    <source>
        <dbReference type="Proteomes" id="UP000002866"/>
    </source>
</evidence>
<dbReference type="STRING" id="1071380.I2H087"/>
<dbReference type="InterPro" id="IPR001680">
    <property type="entry name" value="WD40_rpt"/>
</dbReference>
<sequence length="512" mass="56756">MEEIIFTTGNSGSVSSFQSREQSSLSQSNAVGPNAMVRLPNGSLLVAQSNKALINVYNLNGSNMKRESIHQRLPIPEKIISMNIVKHLNDSTIELPYLLLCGTNSGTLYIWELSSGCLLQAKQMAHYQGIIKIDSMDHGRYIITGGKDGRIIIWDTVELVSGNEDIKPLIILHDHTLPITDFVLSKTYGDYLSSSGSKLITSSQDSTIRCYSLNKTQTGQLKGQLICTFSNTKPIKTMVLDHADRCLYYGTNDGVFSLPLFYRIDKQTIIDILGTNNTGTSKGKIFTLIKESNDTTRSKLYSMSQILIESIYGTGIELIELSMDGSILIIGGSEGTVSILEIYSKQIIRNIQSIINVSDSSSDANNGVNNLMVQVVEPNAIKVGETHHTNTQRDWKIPTLQRAVYDRKGAHDVWVQLNDRPNPEEQTFEKYMDEIADQSKVFTQLGSVISEVKVTGSEDSTDTSTTPVTAAEIVQLKANLKSLTEAYGELRNMHEQLFQEHQTLLDQNNASK</sequence>
<keyword evidence="8" id="KW-0175">Coiled coil</keyword>
<dbReference type="Proteomes" id="UP000002866">
    <property type="component" value="Chromosome 2"/>
</dbReference>
<dbReference type="HOGENOM" id="CLU_029749_4_0_1"/>
<comment type="function">
    <text evidence="1 7">Component of the RIX1 complex required for processing of ITS2 sequences from 35S pre-rRNA.</text>
</comment>
<dbReference type="OMA" id="WEAHYNK"/>
<evidence type="ECO:0000256" key="7">
    <source>
        <dbReference type="RuleBase" id="RU369067"/>
    </source>
</evidence>
<accession>I2H087</accession>
<dbReference type="GO" id="GO:0005656">
    <property type="term" value="C:nuclear pre-replicative complex"/>
    <property type="evidence" value="ECO:0007669"/>
    <property type="project" value="EnsemblFungi"/>
</dbReference>
<dbReference type="GO" id="GO:0006267">
    <property type="term" value="P:pre-replicative complex assembly involved in nuclear cell cycle DNA replication"/>
    <property type="evidence" value="ECO:0007669"/>
    <property type="project" value="EnsemblFungi"/>
</dbReference>
<evidence type="ECO:0000256" key="2">
    <source>
        <dbReference type="ARBA" id="ARBA00010143"/>
    </source>
</evidence>
<dbReference type="AlphaFoldDB" id="I2H087"/>